<organism evidence="2 3">
    <name type="scientific">Rhodococcus gordoniae</name>
    <dbReference type="NCBI Taxonomy" id="223392"/>
    <lineage>
        <taxon>Bacteria</taxon>
        <taxon>Bacillati</taxon>
        <taxon>Actinomycetota</taxon>
        <taxon>Actinomycetes</taxon>
        <taxon>Mycobacteriales</taxon>
        <taxon>Nocardiaceae</taxon>
        <taxon>Rhodococcus</taxon>
    </lineage>
</organism>
<dbReference type="EMBL" id="UGVI01000002">
    <property type="protein sequence ID" value="SUF09157.1"/>
    <property type="molecule type" value="Genomic_DNA"/>
</dbReference>
<gene>
    <name evidence="2" type="ORF">NCTC13296_04354</name>
</gene>
<name>A0A379PQU9_9NOCA</name>
<dbReference type="OrthoDB" id="9968265at2"/>
<evidence type="ECO:0000313" key="3">
    <source>
        <dbReference type="Proteomes" id="UP000254569"/>
    </source>
</evidence>
<sequence length="118" mass="12306">MTSETAPQKRQPGGDDEGLPVETSDSSVEARLKAAGVSDALVCELGARADGTGYGLDGEAATFAQREDFAVMIAQTCAEVASGYRSWEQAIDDDVAQGTPVASASRLCSYLRTAFGPR</sequence>
<accession>A0A379PQU9</accession>
<keyword evidence="3" id="KW-1185">Reference proteome</keyword>
<dbReference type="AlphaFoldDB" id="A0A379PQU9"/>
<dbReference type="Proteomes" id="UP000254569">
    <property type="component" value="Unassembled WGS sequence"/>
</dbReference>
<proteinExistence type="predicted"/>
<evidence type="ECO:0000313" key="2">
    <source>
        <dbReference type="EMBL" id="SUF09157.1"/>
    </source>
</evidence>
<dbReference type="RefSeq" id="WP_064063756.1">
    <property type="nucleotide sequence ID" value="NZ_LPZN01000017.1"/>
</dbReference>
<reference evidence="2 3" key="1">
    <citation type="submission" date="2018-06" db="EMBL/GenBank/DDBJ databases">
        <authorList>
            <consortium name="Pathogen Informatics"/>
            <person name="Doyle S."/>
        </authorList>
    </citation>
    <scope>NUCLEOTIDE SEQUENCE [LARGE SCALE GENOMIC DNA]</scope>
    <source>
        <strain evidence="2 3">NCTC13296</strain>
    </source>
</reference>
<protein>
    <submittedName>
        <fullName evidence="2">Uncharacterized protein</fullName>
    </submittedName>
</protein>
<feature type="region of interest" description="Disordered" evidence="1">
    <location>
        <begin position="1"/>
        <end position="27"/>
    </location>
</feature>
<evidence type="ECO:0000256" key="1">
    <source>
        <dbReference type="SAM" id="MobiDB-lite"/>
    </source>
</evidence>